<dbReference type="Proteomes" id="UP001162483">
    <property type="component" value="Unassembled WGS sequence"/>
</dbReference>
<evidence type="ECO:0000313" key="3">
    <source>
        <dbReference type="Proteomes" id="UP001162483"/>
    </source>
</evidence>
<dbReference type="EMBL" id="CATNWA010017056">
    <property type="protein sequence ID" value="CAI9597675.1"/>
    <property type="molecule type" value="Genomic_DNA"/>
</dbReference>
<name>A0ABN9FNN3_9NEOB</name>
<evidence type="ECO:0000256" key="1">
    <source>
        <dbReference type="SAM" id="MobiDB-lite"/>
    </source>
</evidence>
<reference evidence="2" key="1">
    <citation type="submission" date="2023-05" db="EMBL/GenBank/DDBJ databases">
        <authorList>
            <person name="Stuckert A."/>
        </authorList>
    </citation>
    <scope>NUCLEOTIDE SEQUENCE</scope>
</reference>
<sequence length="92" mass="10680">DNRHRSRPYKTRRRQSLSKPGGRLVYLNTDTRYIHSGDNSPSLHNDTGWGNLHLVTRDTQVFKLHTRRQSHQEGGLLEAPPTKLIHINTYIP</sequence>
<feature type="region of interest" description="Disordered" evidence="1">
    <location>
        <begin position="1"/>
        <end position="21"/>
    </location>
</feature>
<keyword evidence="3" id="KW-1185">Reference proteome</keyword>
<accession>A0ABN9FNN3</accession>
<evidence type="ECO:0000313" key="2">
    <source>
        <dbReference type="EMBL" id="CAI9597675.1"/>
    </source>
</evidence>
<protein>
    <submittedName>
        <fullName evidence="2">Uncharacterized protein</fullName>
    </submittedName>
</protein>
<feature type="non-terminal residue" evidence="2">
    <location>
        <position position="1"/>
    </location>
</feature>
<gene>
    <name evidence="2" type="ORF">SPARVUS_LOCUS12283477</name>
</gene>
<feature type="compositionally biased region" description="Basic residues" evidence="1">
    <location>
        <begin position="1"/>
        <end position="16"/>
    </location>
</feature>
<proteinExistence type="predicted"/>
<comment type="caution">
    <text evidence="2">The sequence shown here is derived from an EMBL/GenBank/DDBJ whole genome shotgun (WGS) entry which is preliminary data.</text>
</comment>
<organism evidence="2 3">
    <name type="scientific">Staurois parvus</name>
    <dbReference type="NCBI Taxonomy" id="386267"/>
    <lineage>
        <taxon>Eukaryota</taxon>
        <taxon>Metazoa</taxon>
        <taxon>Chordata</taxon>
        <taxon>Craniata</taxon>
        <taxon>Vertebrata</taxon>
        <taxon>Euteleostomi</taxon>
        <taxon>Amphibia</taxon>
        <taxon>Batrachia</taxon>
        <taxon>Anura</taxon>
        <taxon>Neobatrachia</taxon>
        <taxon>Ranoidea</taxon>
        <taxon>Ranidae</taxon>
        <taxon>Staurois</taxon>
    </lineage>
</organism>